<keyword evidence="3" id="KW-1185">Reference proteome</keyword>
<organism evidence="2 3">
    <name type="scientific">Eleusine coracana subsp. coracana</name>
    <dbReference type="NCBI Taxonomy" id="191504"/>
    <lineage>
        <taxon>Eukaryota</taxon>
        <taxon>Viridiplantae</taxon>
        <taxon>Streptophyta</taxon>
        <taxon>Embryophyta</taxon>
        <taxon>Tracheophyta</taxon>
        <taxon>Spermatophyta</taxon>
        <taxon>Magnoliopsida</taxon>
        <taxon>Liliopsida</taxon>
        <taxon>Poales</taxon>
        <taxon>Poaceae</taxon>
        <taxon>PACMAD clade</taxon>
        <taxon>Chloridoideae</taxon>
        <taxon>Cynodonteae</taxon>
        <taxon>Eleusininae</taxon>
        <taxon>Eleusine</taxon>
    </lineage>
</organism>
<comment type="caution">
    <text evidence="2">The sequence shown here is derived from an EMBL/GenBank/DDBJ whole genome shotgun (WGS) entry which is preliminary data.</text>
</comment>
<dbReference type="EMBL" id="BQKI01000015">
    <property type="protein sequence ID" value="GJN08864.1"/>
    <property type="molecule type" value="Genomic_DNA"/>
</dbReference>
<feature type="region of interest" description="Disordered" evidence="1">
    <location>
        <begin position="53"/>
        <end position="79"/>
    </location>
</feature>
<sequence length="79" mass="8790">MGMAMASRFSVVVCGNTSKAFCYEFFLMPLFLSLTEVSDQNFADDEVEVDVESSKGSKKKRFSSTETLNDQVNSRDQSA</sequence>
<proteinExistence type="predicted"/>
<dbReference type="AlphaFoldDB" id="A0AAV5DD16"/>
<dbReference type="Proteomes" id="UP001054889">
    <property type="component" value="Unassembled WGS sequence"/>
</dbReference>
<evidence type="ECO:0000313" key="3">
    <source>
        <dbReference type="Proteomes" id="UP001054889"/>
    </source>
</evidence>
<evidence type="ECO:0000256" key="1">
    <source>
        <dbReference type="SAM" id="MobiDB-lite"/>
    </source>
</evidence>
<feature type="compositionally biased region" description="Polar residues" evidence="1">
    <location>
        <begin position="65"/>
        <end position="79"/>
    </location>
</feature>
<gene>
    <name evidence="2" type="primary">ga26824</name>
    <name evidence="2" type="ORF">PR202_ga26824</name>
</gene>
<name>A0AAV5DD16_ELECO</name>
<accession>A0AAV5DD16</accession>
<protein>
    <submittedName>
        <fullName evidence="2">Uncharacterized protein</fullName>
    </submittedName>
</protein>
<reference evidence="2" key="1">
    <citation type="journal article" date="2018" name="DNA Res.">
        <title>Multiple hybrid de novo genome assembly of finger millet, an orphan allotetraploid crop.</title>
        <authorList>
            <person name="Hatakeyama M."/>
            <person name="Aluri S."/>
            <person name="Balachadran M.T."/>
            <person name="Sivarajan S.R."/>
            <person name="Patrignani A."/>
            <person name="Gruter S."/>
            <person name="Poveda L."/>
            <person name="Shimizu-Inatsugi R."/>
            <person name="Baeten J."/>
            <person name="Francoijs K.J."/>
            <person name="Nataraja K.N."/>
            <person name="Reddy Y.A.N."/>
            <person name="Phadnis S."/>
            <person name="Ravikumar R.L."/>
            <person name="Schlapbach R."/>
            <person name="Sreeman S.M."/>
            <person name="Shimizu K.K."/>
        </authorList>
    </citation>
    <scope>NUCLEOTIDE SEQUENCE</scope>
</reference>
<reference evidence="2" key="2">
    <citation type="submission" date="2021-12" db="EMBL/GenBank/DDBJ databases">
        <title>Resequencing data analysis of finger millet.</title>
        <authorList>
            <person name="Hatakeyama M."/>
            <person name="Aluri S."/>
            <person name="Balachadran M.T."/>
            <person name="Sivarajan S.R."/>
            <person name="Poveda L."/>
            <person name="Shimizu-Inatsugi R."/>
            <person name="Schlapbach R."/>
            <person name="Sreeman S.M."/>
            <person name="Shimizu K.K."/>
        </authorList>
    </citation>
    <scope>NUCLEOTIDE SEQUENCE</scope>
</reference>
<evidence type="ECO:0000313" key="2">
    <source>
        <dbReference type="EMBL" id="GJN08864.1"/>
    </source>
</evidence>